<dbReference type="InterPro" id="IPR025877">
    <property type="entry name" value="MobA-like_NTP_Trfase"/>
</dbReference>
<gene>
    <name evidence="8" type="primary">mobA</name>
    <name evidence="10" type="ORF">J2X07_001712</name>
</gene>
<dbReference type="PANTHER" id="PTHR19136:SF81">
    <property type="entry name" value="MOLYBDENUM COFACTOR GUANYLYLTRANSFERASE"/>
    <property type="match status" value="1"/>
</dbReference>
<comment type="subcellular location">
    <subcellularLocation>
        <location evidence="8">Cytoplasm</location>
    </subcellularLocation>
</comment>
<dbReference type="PANTHER" id="PTHR19136">
    <property type="entry name" value="MOLYBDENUM COFACTOR GUANYLYLTRANSFERASE"/>
    <property type="match status" value="1"/>
</dbReference>
<comment type="catalytic activity">
    <reaction evidence="8">
        <text>Mo-molybdopterin + GTP + H(+) = Mo-molybdopterin guanine dinucleotide + diphosphate</text>
        <dbReference type="Rhea" id="RHEA:34243"/>
        <dbReference type="ChEBI" id="CHEBI:15378"/>
        <dbReference type="ChEBI" id="CHEBI:33019"/>
        <dbReference type="ChEBI" id="CHEBI:37565"/>
        <dbReference type="ChEBI" id="CHEBI:71302"/>
        <dbReference type="ChEBI" id="CHEBI:71310"/>
        <dbReference type="EC" id="2.7.7.77"/>
    </reaction>
</comment>
<keyword evidence="6 8" id="KW-0342">GTP-binding</keyword>
<comment type="cofactor">
    <cofactor evidence="8">
        <name>Mg(2+)</name>
        <dbReference type="ChEBI" id="CHEBI:18420"/>
    </cofactor>
</comment>
<dbReference type="RefSeq" id="WP_310258023.1">
    <property type="nucleotide sequence ID" value="NZ_JAVDWA010000002.1"/>
</dbReference>
<keyword evidence="4 8" id="KW-0547">Nucleotide-binding</keyword>
<evidence type="ECO:0000259" key="9">
    <source>
        <dbReference type="Pfam" id="PF12804"/>
    </source>
</evidence>
<keyword evidence="2 8" id="KW-0808">Transferase</keyword>
<keyword evidence="10" id="KW-0548">Nucleotidyltransferase</keyword>
<keyword evidence="3 8" id="KW-0479">Metal-binding</keyword>
<dbReference type="InterPro" id="IPR029044">
    <property type="entry name" value="Nucleotide-diphossugar_trans"/>
</dbReference>
<keyword evidence="5 8" id="KW-0460">Magnesium</keyword>
<evidence type="ECO:0000256" key="1">
    <source>
        <dbReference type="ARBA" id="ARBA00022490"/>
    </source>
</evidence>
<evidence type="ECO:0000256" key="3">
    <source>
        <dbReference type="ARBA" id="ARBA00022723"/>
    </source>
</evidence>
<reference evidence="10 11" key="1">
    <citation type="submission" date="2023-07" db="EMBL/GenBank/DDBJ databases">
        <title>Sorghum-associated microbial communities from plants grown in Nebraska, USA.</title>
        <authorList>
            <person name="Schachtman D."/>
        </authorList>
    </citation>
    <scope>NUCLEOTIDE SEQUENCE [LARGE SCALE GENOMIC DNA]</scope>
    <source>
        <strain evidence="10 11">BE211</strain>
    </source>
</reference>
<protein>
    <recommendedName>
        <fullName evidence="8">Probable molybdenum cofactor guanylyltransferase</fullName>
        <shortName evidence="8">MoCo guanylyltransferase</shortName>
        <ecNumber evidence="8">2.7.7.77</ecNumber>
    </recommendedName>
    <alternativeName>
        <fullName evidence="8">GTP:molybdopterin guanylyltransferase</fullName>
    </alternativeName>
    <alternativeName>
        <fullName evidence="8">Mo-MPT guanylyltransferase</fullName>
    </alternativeName>
    <alternativeName>
        <fullName evidence="8">Molybdopterin guanylyltransferase</fullName>
    </alternativeName>
    <alternativeName>
        <fullName evidence="8">Molybdopterin-guanine dinucleotide synthase</fullName>
        <shortName evidence="8">MGD synthase</shortName>
    </alternativeName>
</protein>
<dbReference type="EC" id="2.7.7.77" evidence="8"/>
<dbReference type="EMBL" id="JAVDWA010000002">
    <property type="protein sequence ID" value="MDR7072735.1"/>
    <property type="molecule type" value="Genomic_DNA"/>
</dbReference>
<proteinExistence type="inferred from homology"/>
<feature type="binding site" evidence="8">
    <location>
        <position position="108"/>
    </location>
    <ligand>
        <name>GTP</name>
        <dbReference type="ChEBI" id="CHEBI:37565"/>
    </ligand>
</feature>
<dbReference type="Gene3D" id="3.90.550.10">
    <property type="entry name" value="Spore Coat Polysaccharide Biosynthesis Protein SpsA, Chain A"/>
    <property type="match status" value="1"/>
</dbReference>
<evidence type="ECO:0000256" key="7">
    <source>
        <dbReference type="ARBA" id="ARBA00023150"/>
    </source>
</evidence>
<feature type="binding site" evidence="8">
    <location>
        <position position="77"/>
    </location>
    <ligand>
        <name>GTP</name>
        <dbReference type="ChEBI" id="CHEBI:37565"/>
    </ligand>
</feature>
<dbReference type="HAMAP" id="MF_00316">
    <property type="entry name" value="MobA"/>
    <property type="match status" value="1"/>
</dbReference>
<feature type="binding site" evidence="8">
    <location>
        <begin position="12"/>
        <end position="14"/>
    </location>
    <ligand>
        <name>GTP</name>
        <dbReference type="ChEBI" id="CHEBI:37565"/>
    </ligand>
</feature>
<sequence>MADTLSVTGIVLAGGASRRFGSPKPLAHFKDQSFIDLSIETLTPVSDCVIVVTRDEILQNLKKVKSKTIKDVLWIKDVERFKGNGPLAGIYSAMVRKKADYYLVSPCDMPLMKSVMYEKWLTWAQEHESDCVIPVINGKVYPLNGIYKHTCIREVFACLRTKTFKVMEVLDRVNTTYADVEKNEEPFFINVNTKEQLNLLHGTLNE</sequence>
<name>A0ABU1TZV7_9BACL</name>
<organism evidence="10 11">
    <name type="scientific">Fictibacillus barbaricus</name>
    <dbReference type="NCBI Taxonomy" id="182136"/>
    <lineage>
        <taxon>Bacteria</taxon>
        <taxon>Bacillati</taxon>
        <taxon>Bacillota</taxon>
        <taxon>Bacilli</taxon>
        <taxon>Bacillales</taxon>
        <taxon>Fictibacillaceae</taxon>
        <taxon>Fictibacillus</taxon>
    </lineage>
</organism>
<dbReference type="InterPro" id="IPR013482">
    <property type="entry name" value="Molybde_CF_guanTrfase"/>
</dbReference>
<evidence type="ECO:0000256" key="8">
    <source>
        <dbReference type="HAMAP-Rule" id="MF_00316"/>
    </source>
</evidence>
<feature type="binding site" evidence="8">
    <location>
        <position position="108"/>
    </location>
    <ligand>
        <name>Mg(2+)</name>
        <dbReference type="ChEBI" id="CHEBI:18420"/>
    </ligand>
</feature>
<evidence type="ECO:0000313" key="10">
    <source>
        <dbReference type="EMBL" id="MDR7072735.1"/>
    </source>
</evidence>
<keyword evidence="7 8" id="KW-0501">Molybdenum cofactor biosynthesis</keyword>
<keyword evidence="1 8" id="KW-0963">Cytoplasm</keyword>
<comment type="caution">
    <text evidence="10">The sequence shown here is derived from an EMBL/GenBank/DDBJ whole genome shotgun (WGS) entry which is preliminary data.</text>
</comment>
<dbReference type="Pfam" id="PF12804">
    <property type="entry name" value="NTP_transf_3"/>
    <property type="match status" value="1"/>
</dbReference>
<dbReference type="CDD" id="cd02503">
    <property type="entry name" value="MobA"/>
    <property type="match status" value="1"/>
</dbReference>
<comment type="similarity">
    <text evidence="8">Belongs to the MobA family.</text>
</comment>
<evidence type="ECO:0000256" key="4">
    <source>
        <dbReference type="ARBA" id="ARBA00022741"/>
    </source>
</evidence>
<dbReference type="GO" id="GO:0061603">
    <property type="term" value="F:molybdenum cofactor guanylyltransferase activity"/>
    <property type="evidence" value="ECO:0007669"/>
    <property type="project" value="UniProtKB-EC"/>
</dbReference>
<evidence type="ECO:0000256" key="5">
    <source>
        <dbReference type="ARBA" id="ARBA00022842"/>
    </source>
</evidence>
<comment type="domain">
    <text evidence="8">The N-terminal domain determines nucleotide recognition and specific binding, while the C-terminal domain determines the specific binding to the target protein.</text>
</comment>
<evidence type="ECO:0000256" key="6">
    <source>
        <dbReference type="ARBA" id="ARBA00023134"/>
    </source>
</evidence>
<comment type="function">
    <text evidence="8">Transfers a GMP moiety from GTP to Mo-molybdopterin (Mo-MPT) cofactor (Moco or molybdenum cofactor) to form Mo-molybdopterin guanine dinucleotide (Mo-MGD) cofactor.</text>
</comment>
<comment type="caution">
    <text evidence="8">Lacks conserved residue(s) required for the propagation of feature annotation.</text>
</comment>
<evidence type="ECO:0000313" key="11">
    <source>
        <dbReference type="Proteomes" id="UP001258181"/>
    </source>
</evidence>
<keyword evidence="11" id="KW-1185">Reference proteome</keyword>
<accession>A0ABU1TZV7</accession>
<feature type="domain" description="MobA-like NTP transferase" evidence="9">
    <location>
        <begin position="9"/>
        <end position="162"/>
    </location>
</feature>
<feature type="binding site" evidence="8">
    <location>
        <position position="24"/>
    </location>
    <ligand>
        <name>GTP</name>
        <dbReference type="ChEBI" id="CHEBI:37565"/>
    </ligand>
</feature>
<dbReference type="SUPFAM" id="SSF53448">
    <property type="entry name" value="Nucleotide-diphospho-sugar transferases"/>
    <property type="match status" value="1"/>
</dbReference>
<dbReference type="Proteomes" id="UP001258181">
    <property type="component" value="Unassembled WGS sequence"/>
</dbReference>
<evidence type="ECO:0000256" key="2">
    <source>
        <dbReference type="ARBA" id="ARBA00022679"/>
    </source>
</evidence>